<dbReference type="InterPro" id="IPR046347">
    <property type="entry name" value="bZIP_sf"/>
</dbReference>
<dbReference type="STRING" id="764103.G7E3B2"/>
<protein>
    <recommendedName>
        <fullName evidence="3">BZIP domain-containing protein</fullName>
    </recommendedName>
</protein>
<feature type="compositionally biased region" description="Polar residues" evidence="2">
    <location>
        <begin position="23"/>
        <end position="45"/>
    </location>
</feature>
<dbReference type="PROSITE" id="PS00036">
    <property type="entry name" value="BZIP_BASIC"/>
    <property type="match status" value="1"/>
</dbReference>
<reference evidence="4 5" key="1">
    <citation type="journal article" date="2011" name="J. Gen. Appl. Microbiol.">
        <title>Draft genome sequencing of the enigmatic basidiomycete Mixia osmundae.</title>
        <authorList>
            <person name="Nishida H."/>
            <person name="Nagatsuka Y."/>
            <person name="Sugiyama J."/>
        </authorList>
    </citation>
    <scope>NUCLEOTIDE SEQUENCE [LARGE SCALE GENOMIC DNA]</scope>
    <source>
        <strain evidence="5">CBS 9802 / IAM 14324 / JCM 22182 / KY 12970</strain>
    </source>
</reference>
<feature type="coiled-coil region" evidence="1">
    <location>
        <begin position="360"/>
        <end position="394"/>
    </location>
</feature>
<sequence>MDPIGDHDSPTPSSPSLTHSLSRQGSEDSSWPRSPNVAPQNQSTLDEQDDEMMAIAASELQGDKPQTNAYLANTADEEEDYAKYLNLDLAMTSPMPLSASSLVPPRSATPNAMSNLLKYYMEGTGKGVPVNTDAYSPADLQRIHALAQETTSRFALLEQASRNTSSEDASSDEYPFSTGALNAIQSQTDSLMTELSAASSATIDPTLVSDAIHPDMMEQGSTSAVIKSEETEPLAMPARTRTTARRNARSASVREASESPAPPRSSSRPRRANGAPVPGSVAALTIPASKPTPPIVLPAKRTAASTSGSTGHLPHIVIPAPDYVDKPSAEEYQQLNSKEKRQMRNKISARNFRHRRKEYITQLEEEIADRDEIISDLQAEMSGLKLANTELKSEVGMLKDKWDSVLTRLAQGGFAQAATSTSGSSASATVSASTSPSSVASSDYASVKAEHNFTASARPEESIDSSTQMNAQPETPQASTSANAAARRPQRIAKPNLSKDLSHAGSAWGPGGFAPFHSNLNVHRTMLPTLDLSTRLSGKLSEWNSNLKLPSADADSLYADKPAQENMNPALNGKSREDFAAFTQHLRSLPGAGRYDTRADFMAGNPLHLDPLRLKEYRSQLYGKVSNNASGLLASPLPAGLKPAYLTGSSAALLDEVSKPTKEDPQDVARVAGLAKCALVNRLGMAFCDAFKGPAAGEKLASVLSGKAKLIVAPTDPADALNDRLNGLSLTSNANTSRPGSPSGVCSFQAMQGMWQK</sequence>
<dbReference type="HOGENOM" id="CLU_368047_0_0_1"/>
<evidence type="ECO:0000313" key="5">
    <source>
        <dbReference type="Proteomes" id="UP000009131"/>
    </source>
</evidence>
<feature type="compositionally biased region" description="Polar residues" evidence="2">
    <location>
        <begin position="464"/>
        <end position="483"/>
    </location>
</feature>
<keyword evidence="1" id="KW-0175">Coiled coil</keyword>
<organism evidence="4 5">
    <name type="scientific">Mixia osmundae (strain CBS 9802 / IAM 14324 / JCM 22182 / KY 12970)</name>
    <dbReference type="NCBI Taxonomy" id="764103"/>
    <lineage>
        <taxon>Eukaryota</taxon>
        <taxon>Fungi</taxon>
        <taxon>Dikarya</taxon>
        <taxon>Basidiomycota</taxon>
        <taxon>Pucciniomycotina</taxon>
        <taxon>Mixiomycetes</taxon>
        <taxon>Mixiales</taxon>
        <taxon>Mixiaceae</taxon>
        <taxon>Mixia</taxon>
    </lineage>
</organism>
<dbReference type="GO" id="GO:0003700">
    <property type="term" value="F:DNA-binding transcription factor activity"/>
    <property type="evidence" value="ECO:0007669"/>
    <property type="project" value="InterPro"/>
</dbReference>
<proteinExistence type="predicted"/>
<dbReference type="OrthoDB" id="5571888at2759"/>
<accession>G7E3B2</accession>
<feature type="region of interest" description="Disordered" evidence="2">
    <location>
        <begin position="416"/>
        <end position="441"/>
    </location>
</feature>
<dbReference type="PROSITE" id="PS50217">
    <property type="entry name" value="BZIP"/>
    <property type="match status" value="1"/>
</dbReference>
<dbReference type="AlphaFoldDB" id="G7E3B2"/>
<feature type="region of interest" description="Disordered" evidence="2">
    <location>
        <begin position="455"/>
        <end position="488"/>
    </location>
</feature>
<keyword evidence="5" id="KW-1185">Reference proteome</keyword>
<dbReference type="Proteomes" id="UP000009131">
    <property type="component" value="Unassembled WGS sequence"/>
</dbReference>
<feature type="region of interest" description="Disordered" evidence="2">
    <location>
        <begin position="1"/>
        <end position="48"/>
    </location>
</feature>
<feature type="domain" description="BZIP" evidence="3">
    <location>
        <begin position="335"/>
        <end position="398"/>
    </location>
</feature>
<name>G7E3B2_MIXOS</name>
<evidence type="ECO:0000256" key="1">
    <source>
        <dbReference type="SAM" id="Coils"/>
    </source>
</evidence>
<evidence type="ECO:0000313" key="4">
    <source>
        <dbReference type="EMBL" id="GAA97322.1"/>
    </source>
</evidence>
<dbReference type="RefSeq" id="XP_014567926.1">
    <property type="nucleotide sequence ID" value="XM_014712440.1"/>
</dbReference>
<dbReference type="SMART" id="SM00338">
    <property type="entry name" value="BRLZ"/>
    <property type="match status" value="1"/>
</dbReference>
<dbReference type="InParanoid" id="G7E3B2"/>
<feature type="compositionally biased region" description="Low complexity" evidence="2">
    <location>
        <begin position="10"/>
        <end position="22"/>
    </location>
</feature>
<dbReference type="CDD" id="cd14810">
    <property type="entry name" value="bZIP_u1"/>
    <property type="match status" value="1"/>
</dbReference>
<feature type="region of interest" description="Disordered" evidence="2">
    <location>
        <begin position="219"/>
        <end position="294"/>
    </location>
</feature>
<dbReference type="eggNOG" id="ENOG502S89P">
    <property type="taxonomic scope" value="Eukaryota"/>
</dbReference>
<dbReference type="InterPro" id="IPR004827">
    <property type="entry name" value="bZIP"/>
</dbReference>
<gene>
    <name evidence="4" type="primary">Mo04000</name>
    <name evidence="4" type="ORF">E5Q_04000</name>
</gene>
<comment type="caution">
    <text evidence="4">The sequence shown here is derived from an EMBL/GenBank/DDBJ whole genome shotgun (WGS) entry which is preliminary data.</text>
</comment>
<dbReference type="Gene3D" id="1.20.5.170">
    <property type="match status" value="1"/>
</dbReference>
<dbReference type="EMBL" id="BABT02000119">
    <property type="protein sequence ID" value="GAA97322.1"/>
    <property type="molecule type" value="Genomic_DNA"/>
</dbReference>
<evidence type="ECO:0000259" key="3">
    <source>
        <dbReference type="PROSITE" id="PS50217"/>
    </source>
</evidence>
<dbReference type="Pfam" id="PF00170">
    <property type="entry name" value="bZIP_1"/>
    <property type="match status" value="1"/>
</dbReference>
<reference evidence="4 5" key="2">
    <citation type="journal article" date="2012" name="Open Biol.">
        <title>Characteristics of nucleosomes and linker DNA regions on the genome of the basidiomycete Mixia osmundae revealed by mono- and dinucleosome mapping.</title>
        <authorList>
            <person name="Nishida H."/>
            <person name="Kondo S."/>
            <person name="Matsumoto T."/>
            <person name="Suzuki Y."/>
            <person name="Yoshikawa H."/>
            <person name="Taylor T.D."/>
            <person name="Sugiyama J."/>
        </authorList>
    </citation>
    <scope>NUCLEOTIDE SEQUENCE [LARGE SCALE GENOMIC DNA]</scope>
    <source>
        <strain evidence="5">CBS 9802 / IAM 14324 / JCM 22182 / KY 12970</strain>
    </source>
</reference>
<evidence type="ECO:0000256" key="2">
    <source>
        <dbReference type="SAM" id="MobiDB-lite"/>
    </source>
</evidence>
<dbReference type="SUPFAM" id="SSF57959">
    <property type="entry name" value="Leucine zipper domain"/>
    <property type="match status" value="1"/>
</dbReference>